<evidence type="ECO:0000256" key="1">
    <source>
        <dbReference type="SAM" id="SignalP"/>
    </source>
</evidence>
<feature type="chain" id="PRO_5028907590" evidence="1">
    <location>
        <begin position="35"/>
        <end position="628"/>
    </location>
</feature>
<proteinExistence type="predicted"/>
<evidence type="ECO:0000313" key="3">
    <source>
        <dbReference type="EMBL" id="MUV14273.1"/>
    </source>
</evidence>
<dbReference type="AlphaFoldDB" id="A0A7C9HSG5"/>
<evidence type="ECO:0000313" key="4">
    <source>
        <dbReference type="Proteomes" id="UP000479692"/>
    </source>
</evidence>
<reference evidence="3 4" key="1">
    <citation type="submission" date="2019-12" db="EMBL/GenBank/DDBJ databases">
        <authorList>
            <person name="Xu J."/>
        </authorList>
    </citation>
    <scope>NUCLEOTIDE SEQUENCE [LARGE SCALE GENOMIC DNA]</scope>
    <source>
        <strain evidence="3 4">HX-5-24</strain>
    </source>
</reference>
<organism evidence="3 4">
    <name type="scientific">Noviluteimonas gilva</name>
    <dbReference type="NCBI Taxonomy" id="2682097"/>
    <lineage>
        <taxon>Bacteria</taxon>
        <taxon>Pseudomonadati</taxon>
        <taxon>Pseudomonadota</taxon>
        <taxon>Gammaproteobacteria</taxon>
        <taxon>Lysobacterales</taxon>
        <taxon>Lysobacteraceae</taxon>
        <taxon>Noviluteimonas</taxon>
    </lineage>
</organism>
<accession>A0A7C9HSG5</accession>
<gene>
    <name evidence="3" type="ORF">GN331_08655</name>
</gene>
<dbReference type="PANTHER" id="PTHR23150">
    <property type="entry name" value="SULFATASE MODIFYING FACTOR 1, 2"/>
    <property type="match status" value="1"/>
</dbReference>
<dbReference type="InterPro" id="IPR011990">
    <property type="entry name" value="TPR-like_helical_dom_sf"/>
</dbReference>
<dbReference type="GO" id="GO:0120147">
    <property type="term" value="F:formylglycine-generating oxidase activity"/>
    <property type="evidence" value="ECO:0007669"/>
    <property type="project" value="TreeGrafter"/>
</dbReference>
<dbReference type="EMBL" id="WOXT01000002">
    <property type="protein sequence ID" value="MUV14273.1"/>
    <property type="molecule type" value="Genomic_DNA"/>
</dbReference>
<dbReference type="Gene3D" id="1.25.40.10">
    <property type="entry name" value="Tetratricopeptide repeat domain"/>
    <property type="match status" value="1"/>
</dbReference>
<protein>
    <submittedName>
        <fullName evidence="3">SUMF1/EgtB/PvdO family nonheme iron enzyme</fullName>
    </submittedName>
</protein>
<keyword evidence="4" id="KW-1185">Reference proteome</keyword>
<dbReference type="SUPFAM" id="SSF56436">
    <property type="entry name" value="C-type lectin-like"/>
    <property type="match status" value="1"/>
</dbReference>
<evidence type="ECO:0000259" key="2">
    <source>
        <dbReference type="Pfam" id="PF03781"/>
    </source>
</evidence>
<dbReference type="InterPro" id="IPR051043">
    <property type="entry name" value="Sulfatase_Mod_Factor_Kinase"/>
</dbReference>
<dbReference type="Proteomes" id="UP000479692">
    <property type="component" value="Unassembled WGS sequence"/>
</dbReference>
<dbReference type="Pfam" id="PF03781">
    <property type="entry name" value="FGE-sulfatase"/>
    <property type="match status" value="1"/>
</dbReference>
<dbReference type="InterPro" id="IPR016187">
    <property type="entry name" value="CTDL_fold"/>
</dbReference>
<dbReference type="InterPro" id="IPR005532">
    <property type="entry name" value="SUMF_dom"/>
</dbReference>
<name>A0A7C9HSG5_9GAMM</name>
<dbReference type="InterPro" id="IPR042095">
    <property type="entry name" value="SUMF_sf"/>
</dbReference>
<keyword evidence="1" id="KW-0732">Signal</keyword>
<comment type="caution">
    <text evidence="3">The sequence shown here is derived from an EMBL/GenBank/DDBJ whole genome shotgun (WGS) entry which is preliminary data.</text>
</comment>
<feature type="signal peptide" evidence="1">
    <location>
        <begin position="1"/>
        <end position="34"/>
    </location>
</feature>
<dbReference type="SUPFAM" id="SSF48452">
    <property type="entry name" value="TPR-like"/>
    <property type="match status" value="1"/>
</dbReference>
<sequence length="628" mass="68784">MAHHRRVTAPRTFMTPPRTRSLPLLAFACALALAACDGKRADQAATPDSERNPLVTITGEEAVVVPAWQPPPVMIATGEEPAVLAEAKQALEEDRLFGGPRDAVPLLLELSARAPDDADVKRTHARAIALLIAQGDAALGRMDADPNGLVHAHEVGEVGRTAAPEDPSMREYLSRIDRADQSVQLDHRGERELQSGRLGEAPGDRGALDYFREALERRPGDARAAQGIAAVESALIRRAEERAAQNDFDGAEQWLKFADRVRPTMTTAEDARARIATQRRASVDAMRDKGMAVLMRENGLPEARRTLSDMLRIAPPGDPAAAELRTRIDQVAHYGLFRPGQVFTDALRSGARGPQMVVVPHGGFSMGAREGENDASSSERPLHYVRFDRGFAMARTETTVGEFRRFVQATNYKPRAVRRGHSTVYDERSGTLARRSGVDWRHDYVGQLATDAMPVLHVSARDAEAYAHWLSQQTGERYALPSEAQFEYAERAGSQGSLAWSSPIPPRFAGNVTGMGDRSPTGRRWRNAFIGYADGYWGPAPAGIYPGNAFGLHDLSGNVSEWVADCWHDGYRRAPADGQAWVNPGCRQRVIRGGSWVSAPAQVRSAWRLSTDGDTTNARLGFRLVREL</sequence>
<dbReference type="PANTHER" id="PTHR23150:SF35">
    <property type="entry name" value="BLL6746 PROTEIN"/>
    <property type="match status" value="1"/>
</dbReference>
<dbReference type="Gene3D" id="3.90.1580.10">
    <property type="entry name" value="paralog of FGE (formylglycine-generating enzyme)"/>
    <property type="match status" value="1"/>
</dbReference>
<feature type="domain" description="Sulfatase-modifying factor enzyme-like" evidence="2">
    <location>
        <begin position="353"/>
        <end position="626"/>
    </location>
</feature>